<organism evidence="1 2">
    <name type="scientific">Vibrio maritimus</name>
    <dbReference type="NCBI Taxonomy" id="990268"/>
    <lineage>
        <taxon>Bacteria</taxon>
        <taxon>Pseudomonadati</taxon>
        <taxon>Pseudomonadota</taxon>
        <taxon>Gammaproteobacteria</taxon>
        <taxon>Vibrionales</taxon>
        <taxon>Vibrionaceae</taxon>
        <taxon>Vibrio</taxon>
    </lineage>
</organism>
<comment type="caution">
    <text evidence="1">The sequence shown here is derived from an EMBL/GenBank/DDBJ whole genome shotgun (WGS) entry which is preliminary data.</text>
</comment>
<reference evidence="1 2" key="2">
    <citation type="submission" date="2014-09" db="EMBL/GenBank/DDBJ databases">
        <authorList>
            <consortium name="NBRP consortium"/>
            <person name="Sawabe T."/>
            <person name="Meirelles P."/>
            <person name="Nakanishi M."/>
            <person name="Sayaka M."/>
            <person name="Hattori M."/>
            <person name="Ohkuma M."/>
        </authorList>
    </citation>
    <scope>NUCLEOTIDE SEQUENCE [LARGE SCALE GENOMIC DNA]</scope>
    <source>
        <strain evidence="1 2">JCM 19240</strain>
    </source>
</reference>
<reference evidence="1 2" key="1">
    <citation type="submission" date="2014-09" db="EMBL/GenBank/DDBJ databases">
        <title>Vibrio maritimus JCM 19240. (C210) whole genome shotgun sequence.</title>
        <authorList>
            <person name="Sawabe T."/>
            <person name="Meirelles P."/>
            <person name="Nakanishi M."/>
            <person name="Sayaka M."/>
            <person name="Hattori M."/>
            <person name="Ohkuma M."/>
        </authorList>
    </citation>
    <scope>NUCLEOTIDE SEQUENCE [LARGE SCALE GENOMIC DNA]</scope>
    <source>
        <strain evidence="1 2">JCM 19240</strain>
    </source>
</reference>
<protein>
    <submittedName>
        <fullName evidence="1">Xylulose kinase</fullName>
        <ecNumber evidence="1">2.7.1.17</ecNumber>
    </submittedName>
</protein>
<evidence type="ECO:0000313" key="1">
    <source>
        <dbReference type="EMBL" id="GAL35215.1"/>
    </source>
</evidence>
<keyword evidence="1" id="KW-0808">Transferase</keyword>
<dbReference type="EMBL" id="BBMT01000006">
    <property type="protein sequence ID" value="GAL35215.1"/>
    <property type="molecule type" value="Genomic_DNA"/>
</dbReference>
<gene>
    <name evidence="1" type="ORF">JCM19240_3585</name>
</gene>
<dbReference type="Gene3D" id="3.30.420.40">
    <property type="match status" value="1"/>
</dbReference>
<keyword evidence="1" id="KW-0418">Kinase</keyword>
<evidence type="ECO:0000313" key="2">
    <source>
        <dbReference type="Proteomes" id="UP000029224"/>
    </source>
</evidence>
<name>A0A090T5G0_9VIBR</name>
<proteinExistence type="predicted"/>
<dbReference type="EC" id="2.7.1.17" evidence="1"/>
<sequence length="62" mass="6663">MYIGIDLGTSGVKSIAMTEQGEILASCTIPWWYLALNLCGQNKILAPGGKQPVNLLMVSKPQ</sequence>
<dbReference type="InterPro" id="IPR043129">
    <property type="entry name" value="ATPase_NBD"/>
</dbReference>
<dbReference type="Proteomes" id="UP000029224">
    <property type="component" value="Unassembled WGS sequence"/>
</dbReference>
<dbReference type="SUPFAM" id="SSF53067">
    <property type="entry name" value="Actin-like ATPase domain"/>
    <property type="match status" value="1"/>
</dbReference>
<dbReference type="GO" id="GO:0004856">
    <property type="term" value="F:D-xylulokinase activity"/>
    <property type="evidence" value="ECO:0007669"/>
    <property type="project" value="UniProtKB-EC"/>
</dbReference>
<keyword evidence="2" id="KW-1185">Reference proteome</keyword>
<dbReference type="AlphaFoldDB" id="A0A090T5G0"/>
<accession>A0A090T5G0</accession>